<comment type="caution">
    <text evidence="1">The sequence shown here is derived from an EMBL/GenBank/DDBJ whole genome shotgun (WGS) entry which is preliminary data.</text>
</comment>
<organism evidence="1 2">
    <name type="scientific">Ixodes persulcatus</name>
    <name type="common">Taiga tick</name>
    <dbReference type="NCBI Taxonomy" id="34615"/>
    <lineage>
        <taxon>Eukaryota</taxon>
        <taxon>Metazoa</taxon>
        <taxon>Ecdysozoa</taxon>
        <taxon>Arthropoda</taxon>
        <taxon>Chelicerata</taxon>
        <taxon>Arachnida</taxon>
        <taxon>Acari</taxon>
        <taxon>Parasitiformes</taxon>
        <taxon>Ixodida</taxon>
        <taxon>Ixodoidea</taxon>
        <taxon>Ixodidae</taxon>
        <taxon>Ixodinae</taxon>
        <taxon>Ixodes</taxon>
    </lineage>
</organism>
<name>A0AC60NZE9_IXOPE</name>
<accession>A0AC60NZE9</accession>
<proteinExistence type="predicted"/>
<evidence type="ECO:0000313" key="2">
    <source>
        <dbReference type="Proteomes" id="UP000805193"/>
    </source>
</evidence>
<gene>
    <name evidence="1" type="ORF">HPB47_010322</name>
</gene>
<dbReference type="EMBL" id="JABSTQ010011339">
    <property type="protein sequence ID" value="KAG0412524.1"/>
    <property type="molecule type" value="Genomic_DNA"/>
</dbReference>
<protein>
    <submittedName>
        <fullName evidence="1">Uncharacterized protein</fullName>
    </submittedName>
</protein>
<reference evidence="1 2" key="1">
    <citation type="journal article" date="2020" name="Cell">
        <title>Large-Scale Comparative Analyses of Tick Genomes Elucidate Their Genetic Diversity and Vector Capacities.</title>
        <authorList>
            <consortium name="Tick Genome and Microbiome Consortium (TIGMIC)"/>
            <person name="Jia N."/>
            <person name="Wang J."/>
            <person name="Shi W."/>
            <person name="Du L."/>
            <person name="Sun Y."/>
            <person name="Zhan W."/>
            <person name="Jiang J.F."/>
            <person name="Wang Q."/>
            <person name="Zhang B."/>
            <person name="Ji P."/>
            <person name="Bell-Sakyi L."/>
            <person name="Cui X.M."/>
            <person name="Yuan T.T."/>
            <person name="Jiang B.G."/>
            <person name="Yang W.F."/>
            <person name="Lam T.T."/>
            <person name="Chang Q.C."/>
            <person name="Ding S.J."/>
            <person name="Wang X.J."/>
            <person name="Zhu J.G."/>
            <person name="Ruan X.D."/>
            <person name="Zhao L."/>
            <person name="Wei J.T."/>
            <person name="Ye R.Z."/>
            <person name="Que T.C."/>
            <person name="Du C.H."/>
            <person name="Zhou Y.H."/>
            <person name="Cheng J.X."/>
            <person name="Dai P.F."/>
            <person name="Guo W.B."/>
            <person name="Han X.H."/>
            <person name="Huang E.J."/>
            <person name="Li L.F."/>
            <person name="Wei W."/>
            <person name="Gao Y.C."/>
            <person name="Liu J.Z."/>
            <person name="Shao H.Z."/>
            <person name="Wang X."/>
            <person name="Wang C.C."/>
            <person name="Yang T.C."/>
            <person name="Huo Q.B."/>
            <person name="Li W."/>
            <person name="Chen H.Y."/>
            <person name="Chen S.E."/>
            <person name="Zhou L.G."/>
            <person name="Ni X.B."/>
            <person name="Tian J.H."/>
            <person name="Sheng Y."/>
            <person name="Liu T."/>
            <person name="Pan Y.S."/>
            <person name="Xia L.Y."/>
            <person name="Li J."/>
            <person name="Zhao F."/>
            <person name="Cao W.C."/>
        </authorList>
    </citation>
    <scope>NUCLEOTIDE SEQUENCE [LARGE SCALE GENOMIC DNA]</scope>
    <source>
        <strain evidence="1">Iper-2018</strain>
    </source>
</reference>
<sequence>MSGELQAADIVEILKKRLAFMAGGEDKKGNALISVPPPCDDFMLQDFKDTLTYLMTLTNDDDRGVTVVIQGDSSWGDRLKPIMGINQDVLGGRLCCTLVLRPHKSKDSKASLRDKQASTQVKFVSQAKLFKLISPLQLTPEFGGTLQYDHYDWLSRQLAVEKYIKEVKLLSKHTDVALGFCRFRSSPGSPDVPCQIGPAMGEVIARTVQSGQRLLESLQCNVEFGFKSHCGQRMVKERGSAYRKVKAALDCVVQLQQSFQEDWERELEIVRGTQQLETFYKEVETMINWTSVERDRLLQSGSKSDLDKANAMAMDIFARYSRLRQFSASLCKELPREADSICSAMSRLDLACEDFASHFNSPRECLSPVLDQELQQFWELLSSIESRLKNPPDDDVRTTKEVDKLLTELQDTTSVIESQLLTLKEKFQSHGESSEGEIFWLIREQMSHIKALLSSRRNDLVQAGQFLCCEENALQLVSWLDKLNKLVETKFLNAGHRVTQAEHDRMDDMARGTYHYGLRLLDDAVKLRKQTGYGTAPSNRVADALFDAWVGYVTTSRCLRRCEQPPIAKEPQVLPR</sequence>
<evidence type="ECO:0000313" key="1">
    <source>
        <dbReference type="EMBL" id="KAG0412524.1"/>
    </source>
</evidence>
<dbReference type="Proteomes" id="UP000805193">
    <property type="component" value="Unassembled WGS sequence"/>
</dbReference>
<keyword evidence="2" id="KW-1185">Reference proteome</keyword>